<keyword evidence="3" id="KW-0804">Transcription</keyword>
<dbReference type="SMART" id="SM00347">
    <property type="entry name" value="HTH_MARR"/>
    <property type="match status" value="1"/>
</dbReference>
<gene>
    <name evidence="5" type="ORF">BXY75_2832</name>
</gene>
<dbReference type="GO" id="GO:0003700">
    <property type="term" value="F:DNA-binding transcription factor activity"/>
    <property type="evidence" value="ECO:0007669"/>
    <property type="project" value="InterPro"/>
</dbReference>
<evidence type="ECO:0000256" key="3">
    <source>
        <dbReference type="ARBA" id="ARBA00023163"/>
    </source>
</evidence>
<dbReference type="SUPFAM" id="SSF46785">
    <property type="entry name" value="Winged helix' DNA-binding domain"/>
    <property type="match status" value="1"/>
</dbReference>
<accession>A0A3L9YCD0</accession>
<organism evidence="5 6">
    <name type="scientific">Ulvibacter antarcticus</name>
    <dbReference type="NCBI Taxonomy" id="442714"/>
    <lineage>
        <taxon>Bacteria</taxon>
        <taxon>Pseudomonadati</taxon>
        <taxon>Bacteroidota</taxon>
        <taxon>Flavobacteriia</taxon>
        <taxon>Flavobacteriales</taxon>
        <taxon>Flavobacteriaceae</taxon>
        <taxon>Ulvibacter</taxon>
    </lineage>
</organism>
<keyword evidence="2 5" id="KW-0238">DNA-binding</keyword>
<evidence type="ECO:0000313" key="6">
    <source>
        <dbReference type="Proteomes" id="UP000271339"/>
    </source>
</evidence>
<feature type="domain" description="HTH marR-type" evidence="4">
    <location>
        <begin position="33"/>
        <end position="127"/>
    </location>
</feature>
<dbReference type="PANTHER" id="PTHR42756:SF1">
    <property type="entry name" value="TRANSCRIPTIONAL REPRESSOR OF EMRAB OPERON"/>
    <property type="match status" value="1"/>
</dbReference>
<dbReference type="Pfam" id="PF12802">
    <property type="entry name" value="MarR_2"/>
    <property type="match status" value="1"/>
</dbReference>
<dbReference type="Gene3D" id="1.10.10.10">
    <property type="entry name" value="Winged helix-like DNA-binding domain superfamily/Winged helix DNA-binding domain"/>
    <property type="match status" value="1"/>
</dbReference>
<evidence type="ECO:0000259" key="4">
    <source>
        <dbReference type="SMART" id="SM00347"/>
    </source>
</evidence>
<evidence type="ECO:0000313" key="5">
    <source>
        <dbReference type="EMBL" id="RMA58024.1"/>
    </source>
</evidence>
<dbReference type="InterPro" id="IPR036390">
    <property type="entry name" value="WH_DNA-bd_sf"/>
</dbReference>
<dbReference type="PANTHER" id="PTHR42756">
    <property type="entry name" value="TRANSCRIPTIONAL REGULATOR, MARR"/>
    <property type="match status" value="1"/>
</dbReference>
<dbReference type="InterPro" id="IPR000835">
    <property type="entry name" value="HTH_MarR-typ"/>
</dbReference>
<name>A0A3L9YCD0_9FLAO</name>
<comment type="caution">
    <text evidence="5">The sequence shown here is derived from an EMBL/GenBank/DDBJ whole genome shotgun (WGS) entry which is preliminary data.</text>
</comment>
<proteinExistence type="predicted"/>
<dbReference type="OrthoDB" id="1444917at2"/>
<dbReference type="RefSeq" id="WP_121908362.1">
    <property type="nucleotide sequence ID" value="NZ_REFC01000014.1"/>
</dbReference>
<protein>
    <submittedName>
        <fullName evidence="5">DNA-binding MarR family transcriptional regulator</fullName>
    </submittedName>
</protein>
<dbReference type="EMBL" id="REFC01000014">
    <property type="protein sequence ID" value="RMA58024.1"/>
    <property type="molecule type" value="Genomic_DNA"/>
</dbReference>
<evidence type="ECO:0000256" key="1">
    <source>
        <dbReference type="ARBA" id="ARBA00023015"/>
    </source>
</evidence>
<dbReference type="AlphaFoldDB" id="A0A3L9YCD0"/>
<keyword evidence="1" id="KW-0805">Transcription regulation</keyword>
<dbReference type="GO" id="GO:0003677">
    <property type="term" value="F:DNA binding"/>
    <property type="evidence" value="ECO:0007669"/>
    <property type="project" value="UniProtKB-KW"/>
</dbReference>
<dbReference type="Proteomes" id="UP000271339">
    <property type="component" value="Unassembled WGS sequence"/>
</dbReference>
<sequence length="142" mass="15904">MSSEAHKLSFSPRECLSGKIGRINRLTANIFRKYIAPFGVTDSQLTLLFILSSGMELTQKELSDIAKLEKSSVNRNLKRLIESDYITRKYFPKLKITSTGKKLVTNILPEWEKAMAEITNLLGSEGVSAVNTIHSKLTKNIS</sequence>
<keyword evidence="6" id="KW-1185">Reference proteome</keyword>
<dbReference type="InterPro" id="IPR036388">
    <property type="entry name" value="WH-like_DNA-bd_sf"/>
</dbReference>
<reference evidence="5 6" key="1">
    <citation type="submission" date="2018-10" db="EMBL/GenBank/DDBJ databases">
        <title>Genomic Encyclopedia of Archaeal and Bacterial Type Strains, Phase II (KMG-II): from individual species to whole genera.</title>
        <authorList>
            <person name="Goeker M."/>
        </authorList>
    </citation>
    <scope>NUCLEOTIDE SEQUENCE [LARGE SCALE GENOMIC DNA]</scope>
    <source>
        <strain evidence="5 6">DSM 23424</strain>
    </source>
</reference>
<evidence type="ECO:0000256" key="2">
    <source>
        <dbReference type="ARBA" id="ARBA00023125"/>
    </source>
</evidence>